<accession>A0A812WZ54</accession>
<dbReference type="InterPro" id="IPR036770">
    <property type="entry name" value="Ankyrin_rpt-contain_sf"/>
</dbReference>
<sequence length="398" mass="42679">MRALASPLRHMATAAGRPLLRGVVFDLDGTLTVPNLDFRQMHERCGVPMKEDLLAAVRQMGPDQKRVAWDVIEEMEADGRRTLELAEGALDFGRWLHRHGIPTGLVTRNSASTVQWLHERHWCSAGLPAFHPALSRDDVEHDKPHPAALQAIAKEWDLPLGPGLLMVGDSPSNDIGFGKAAGVSTALVDPGRRFREGEASHGADFVIDSLLQLPSLLWKHYDIPGPLGSTSAQTLVKKTEPVPQTAACRAAADGDVVAVQAMAKQDLLTADASGNTPLVWAADAGKVEVVESLLAAGVDVNVKGYLGNTAVSRACRRGHDSVLRVLLGVASTIDLDAPNEKMQSPLHFAAFKQNTEAVKLMLAAGASTTSLDRKGRTPAEDTSDPMIRELILQARAAL</sequence>
<dbReference type="SUPFAM" id="SSF48403">
    <property type="entry name" value="Ankyrin repeat"/>
    <property type="match status" value="1"/>
</dbReference>
<dbReference type="Gene3D" id="1.25.40.20">
    <property type="entry name" value="Ankyrin repeat-containing domain"/>
    <property type="match status" value="1"/>
</dbReference>
<keyword evidence="3" id="KW-1185">Reference proteome</keyword>
<evidence type="ECO:0000313" key="3">
    <source>
        <dbReference type="Proteomes" id="UP000649617"/>
    </source>
</evidence>
<dbReference type="EMBL" id="CAJNIZ010045096">
    <property type="protein sequence ID" value="CAE7710252.1"/>
    <property type="molecule type" value="Genomic_DNA"/>
</dbReference>
<feature type="repeat" description="ANK" evidence="1">
    <location>
        <begin position="273"/>
        <end position="305"/>
    </location>
</feature>
<dbReference type="PANTHER" id="PTHR43885">
    <property type="entry name" value="HALOACID DEHALOGENASE-LIKE HYDROLASE"/>
    <property type="match status" value="1"/>
</dbReference>
<protein>
    <submittedName>
        <fullName evidence="2">Uncharacterized protein</fullName>
    </submittedName>
</protein>
<dbReference type="Proteomes" id="UP000649617">
    <property type="component" value="Unassembled WGS sequence"/>
</dbReference>
<reference evidence="2" key="1">
    <citation type="submission" date="2021-02" db="EMBL/GenBank/DDBJ databases">
        <authorList>
            <person name="Dougan E. K."/>
            <person name="Rhodes N."/>
            <person name="Thang M."/>
            <person name="Chan C."/>
        </authorList>
    </citation>
    <scope>NUCLEOTIDE SEQUENCE</scope>
</reference>
<dbReference type="SFLD" id="SFLDG01129">
    <property type="entry name" value="C1.5:_HAD__Beta-PGM__Phosphata"/>
    <property type="match status" value="1"/>
</dbReference>
<name>A0A812WZ54_SYMPI</name>
<evidence type="ECO:0000313" key="2">
    <source>
        <dbReference type="EMBL" id="CAE7710252.1"/>
    </source>
</evidence>
<comment type="caution">
    <text evidence="2">The sequence shown here is derived from an EMBL/GenBank/DDBJ whole genome shotgun (WGS) entry which is preliminary data.</text>
</comment>
<dbReference type="PANTHER" id="PTHR43885:SF1">
    <property type="entry name" value="SUPERFAMILY HYDROLASE, PUTATIVE (AFU_ORTHOLOGUE AFUA_4G13290)-RELATED"/>
    <property type="match status" value="1"/>
</dbReference>
<evidence type="ECO:0000256" key="1">
    <source>
        <dbReference type="PROSITE-ProRule" id="PRU00023"/>
    </source>
</evidence>
<feature type="repeat" description="ANK" evidence="1">
    <location>
        <begin position="341"/>
        <end position="373"/>
    </location>
</feature>
<dbReference type="Pfam" id="PF13242">
    <property type="entry name" value="Hydrolase_like"/>
    <property type="match status" value="1"/>
</dbReference>
<dbReference type="InterPro" id="IPR023214">
    <property type="entry name" value="HAD_sf"/>
</dbReference>
<dbReference type="Gene3D" id="3.40.50.1000">
    <property type="entry name" value="HAD superfamily/HAD-like"/>
    <property type="match status" value="1"/>
</dbReference>
<dbReference type="Gene3D" id="1.10.260.80">
    <property type="match status" value="1"/>
</dbReference>
<dbReference type="AlphaFoldDB" id="A0A812WZ54"/>
<dbReference type="OrthoDB" id="426235at2759"/>
<dbReference type="PROSITE" id="PS50297">
    <property type="entry name" value="ANK_REP_REGION"/>
    <property type="match status" value="2"/>
</dbReference>
<dbReference type="PROSITE" id="PS50088">
    <property type="entry name" value="ANK_REPEAT"/>
    <property type="match status" value="2"/>
</dbReference>
<dbReference type="SUPFAM" id="SSF56784">
    <property type="entry name" value="HAD-like"/>
    <property type="match status" value="1"/>
</dbReference>
<proteinExistence type="predicted"/>
<gene>
    <name evidence="2" type="ORF">SPIL2461_LOCUS20129</name>
</gene>
<dbReference type="InterPro" id="IPR002110">
    <property type="entry name" value="Ankyrin_rpt"/>
</dbReference>
<dbReference type="SMART" id="SM00248">
    <property type="entry name" value="ANK"/>
    <property type="match status" value="3"/>
</dbReference>
<dbReference type="InterPro" id="IPR036412">
    <property type="entry name" value="HAD-like_sf"/>
</dbReference>
<organism evidence="2 3">
    <name type="scientific">Symbiodinium pilosum</name>
    <name type="common">Dinoflagellate</name>
    <dbReference type="NCBI Taxonomy" id="2952"/>
    <lineage>
        <taxon>Eukaryota</taxon>
        <taxon>Sar</taxon>
        <taxon>Alveolata</taxon>
        <taxon>Dinophyceae</taxon>
        <taxon>Suessiales</taxon>
        <taxon>Symbiodiniaceae</taxon>
        <taxon>Symbiodinium</taxon>
    </lineage>
</organism>
<keyword evidence="1" id="KW-0040">ANK repeat</keyword>
<dbReference type="SFLD" id="SFLDS00003">
    <property type="entry name" value="Haloacid_Dehalogenase"/>
    <property type="match status" value="1"/>
</dbReference>
<dbReference type="Pfam" id="PF12796">
    <property type="entry name" value="Ank_2"/>
    <property type="match status" value="2"/>
</dbReference>